<evidence type="ECO:0000256" key="13">
    <source>
        <dbReference type="SAM" id="MobiDB-lite"/>
    </source>
</evidence>
<evidence type="ECO:0000256" key="2">
    <source>
        <dbReference type="ARBA" id="ARBA00004922"/>
    </source>
</evidence>
<feature type="transmembrane region" description="Helical" evidence="12">
    <location>
        <begin position="338"/>
        <end position="356"/>
    </location>
</feature>
<feature type="transmembrane region" description="Helical" evidence="12">
    <location>
        <begin position="362"/>
        <end position="382"/>
    </location>
</feature>
<organism evidence="14 15">
    <name type="scientific">Acanthaster planci</name>
    <name type="common">Crown-of-thorns starfish</name>
    <dbReference type="NCBI Taxonomy" id="133434"/>
    <lineage>
        <taxon>Eukaryota</taxon>
        <taxon>Metazoa</taxon>
        <taxon>Echinodermata</taxon>
        <taxon>Eleutherozoa</taxon>
        <taxon>Asterozoa</taxon>
        <taxon>Asteroidea</taxon>
        <taxon>Valvatacea</taxon>
        <taxon>Valvatida</taxon>
        <taxon>Acanthasteridae</taxon>
        <taxon>Acanthaster</taxon>
    </lineage>
</organism>
<dbReference type="UniPathway" id="UPA00378"/>
<proteinExistence type="inferred from homology"/>
<dbReference type="PANTHER" id="PTHR22760">
    <property type="entry name" value="GLYCOSYLTRANSFERASE"/>
    <property type="match status" value="1"/>
</dbReference>
<dbReference type="EC" id="2.4.1.-" evidence="12"/>
<evidence type="ECO:0000256" key="10">
    <source>
        <dbReference type="ARBA" id="ARBA00044721"/>
    </source>
</evidence>
<feature type="region of interest" description="Disordered" evidence="13">
    <location>
        <begin position="1"/>
        <end position="23"/>
    </location>
</feature>
<dbReference type="KEGG" id="aplc:110974150"/>
<reference evidence="15" key="1">
    <citation type="submission" date="2025-08" db="UniProtKB">
        <authorList>
            <consortium name="RefSeq"/>
        </authorList>
    </citation>
    <scope>IDENTIFICATION</scope>
</reference>
<dbReference type="GO" id="GO:0052917">
    <property type="term" value="F:dol-P-Man:Man(7)GlcNAc(2)-PP-Dol alpha-1,6-mannosyltransferase activity"/>
    <property type="evidence" value="ECO:0007669"/>
    <property type="project" value="UniProtKB-EC"/>
</dbReference>
<comment type="subcellular location">
    <subcellularLocation>
        <location evidence="1 12">Endoplasmic reticulum membrane</location>
        <topology evidence="1 12">Multi-pass membrane protein</topology>
    </subcellularLocation>
</comment>
<evidence type="ECO:0000313" key="14">
    <source>
        <dbReference type="Proteomes" id="UP000694845"/>
    </source>
</evidence>
<feature type="transmembrane region" description="Helical" evidence="12">
    <location>
        <begin position="57"/>
        <end position="76"/>
    </location>
</feature>
<comment type="function">
    <text evidence="10">Mannosyltransferase that operates in the biosynthetic pathway of dolichol-linked oligosaccharides, the glycan precursors employed in protein asparagine (N)-glycosylation. The assembly of dolichol-linked oligosaccharides begins on the cytosolic side of the endoplasmic reticulum membrane and finishes in its lumen. The sequential addition of sugars to dolichol pyrophosphate produces dolichol-linked oligosaccharides containing fourteen sugars, including two GlcNAcs, nine mannoses and three glucoses. Once assembled, the oligosaccharide is transferred from the lipid to nascent proteins by oligosaccharyltransferases. In the lumen of the endoplasmic reticulum, adds the eighth mannose residue in an alpha-1,6 linkage onto Man(7)GlcNAc(2)-PP-dolichol to produce Man(8)GlcNAc(2)-PP-dolichol.</text>
</comment>
<keyword evidence="7 12" id="KW-0256">Endoplasmic reticulum</keyword>
<feature type="transmembrane region" description="Helical" evidence="12">
    <location>
        <begin position="394"/>
        <end position="415"/>
    </location>
</feature>
<dbReference type="OrthoDB" id="19039at2759"/>
<evidence type="ECO:0000256" key="3">
    <source>
        <dbReference type="ARBA" id="ARBA00007063"/>
    </source>
</evidence>
<comment type="catalytic activity">
    <reaction evidence="11">
        <text>an alpha-D-Man-(1-&gt;2)-alpha-D-Man-(1-&gt;2)-alpha-D-Man-(1-&gt;3)-[alpha-D-Man-(1-&gt;2)-alpha-D-Man-(1-&gt;3)-alpha-D-Man-(1-&gt;6)]-beta-D-Man-(1-&gt;4)-beta-D-GlcNAc-(1-&gt;4)-alpha-D-GlcNAc-diphospho-di-trans,poly-cis-dolichol + a di-trans,poly-cis-dolichyl beta-D-mannosyl phosphate = an alpha-D-Man-(1-&gt;2)-alpha-D-Man-(1-&gt;2)-alpha-D-Man-(1-&gt;3)-[alpha-D-Man-(1-&gt;2)-alpha-D-Man-(1-&gt;3)-[alpha-D-Man-(1-&gt;6)]-alpha-D-Man-(1-&gt;6)]-beta-D-Man-(1-&gt;4)-beta-D-GlcNAc-(1-&gt;4)-alpha-D-GlcNAc-diphospho-di-trans,poly-cis-dolichol + a di-trans,poly-cis-dolichyl phosphate + H(+)</text>
        <dbReference type="Rhea" id="RHEA:29535"/>
        <dbReference type="Rhea" id="RHEA-COMP:19498"/>
        <dbReference type="Rhea" id="RHEA-COMP:19501"/>
        <dbReference type="Rhea" id="RHEA-COMP:19518"/>
        <dbReference type="Rhea" id="RHEA-COMP:19519"/>
        <dbReference type="ChEBI" id="CHEBI:15378"/>
        <dbReference type="ChEBI" id="CHEBI:57683"/>
        <dbReference type="ChEBI" id="CHEBI:58211"/>
        <dbReference type="ChEBI" id="CHEBI:132517"/>
        <dbReference type="ChEBI" id="CHEBI:132519"/>
        <dbReference type="EC" id="2.4.1.260"/>
    </reaction>
    <physiologicalReaction direction="left-to-right" evidence="11">
        <dbReference type="Rhea" id="RHEA:29536"/>
    </physiologicalReaction>
</comment>
<feature type="transmembrane region" description="Helical" evidence="12">
    <location>
        <begin position="257"/>
        <end position="284"/>
    </location>
</feature>
<evidence type="ECO:0000256" key="12">
    <source>
        <dbReference type="RuleBase" id="RU363075"/>
    </source>
</evidence>
<dbReference type="GeneID" id="110974150"/>
<sequence>MKRHVGHAETAPSSTPAPKSVAMAEMKKKKKRVSWSDDRGGFLSSSLDKEDVFEDGSIGPLLSLLLLVIPMIHLYVCPFTKVEESFNVQAMHDILYHRSNISAYDHLEFPGVVPRTFLGPVVVSALSYPFVTAASMLGASTFVSQYIVRACLGLLVIHSFRDFCEQVTWKFGHSTAKYLVLITLSQFHFMFYMTRPLPNVFALAIALRAISSWMQRDHRDFILLSAFAILAFRFELCLLLGLMLLEELLSRRLGLVSLLGWGTVGGVLSLGATVLTDSFFWQYWLWPEGAVLWYNTVLNKSSNWGTSPFMWYFYSAIPRAMAASLMLVPVGCFVDRRVWRFLLPPMGFVFLYSFLPHKELRFIIYVFPMLNTAAAVAISYIFRHFSKSVFMKLLAVGVIGHFLVNMAATLAFLVVSHHNYPGGVALTKLHDAVPQDTAHVHVHIDVATAQTGVTRFTQVNRHWIYNKTENLPPGGPDVMAFTHLCVGASSRPDVSSAVRPYRSTHNIVAVVQGFSGISLRESPYIKMEPKIYVLEKRSPR</sequence>
<dbReference type="OMA" id="WWVEVRM"/>
<evidence type="ECO:0000256" key="1">
    <source>
        <dbReference type="ARBA" id="ARBA00004477"/>
    </source>
</evidence>
<dbReference type="PANTHER" id="PTHR22760:SF1">
    <property type="entry name" value="DOL-P-MAN:MAN(7)GLCNAC(2)-PP-DOL ALPHA-1,6-MANNOSYLTRANSFERASE"/>
    <property type="match status" value="1"/>
</dbReference>
<dbReference type="GO" id="GO:0005789">
    <property type="term" value="C:endoplasmic reticulum membrane"/>
    <property type="evidence" value="ECO:0007669"/>
    <property type="project" value="UniProtKB-SubCell"/>
</dbReference>
<gene>
    <name evidence="15" type="primary">LOC110974150</name>
</gene>
<comment type="pathway">
    <text evidence="2">Protein modification; protein glycosylation.</text>
</comment>
<accession>A0A8B7XMP0</accession>
<keyword evidence="6 12" id="KW-0812">Transmembrane</keyword>
<dbReference type="InterPro" id="IPR005599">
    <property type="entry name" value="GPI_mannosylTrfase"/>
</dbReference>
<dbReference type="RefSeq" id="XP_022081245.1">
    <property type="nucleotide sequence ID" value="XM_022225553.1"/>
</dbReference>
<dbReference type="CTD" id="79087"/>
<keyword evidence="5" id="KW-0808">Transferase</keyword>
<name>A0A8B7XMP0_ACAPL</name>
<feature type="transmembrane region" description="Helical" evidence="12">
    <location>
        <begin position="311"/>
        <end position="331"/>
    </location>
</feature>
<evidence type="ECO:0000256" key="8">
    <source>
        <dbReference type="ARBA" id="ARBA00022989"/>
    </source>
</evidence>
<evidence type="ECO:0000256" key="5">
    <source>
        <dbReference type="ARBA" id="ARBA00022679"/>
    </source>
</evidence>
<evidence type="ECO:0000256" key="11">
    <source>
        <dbReference type="ARBA" id="ARBA00048899"/>
    </source>
</evidence>
<evidence type="ECO:0000256" key="9">
    <source>
        <dbReference type="ARBA" id="ARBA00023136"/>
    </source>
</evidence>
<evidence type="ECO:0000256" key="6">
    <source>
        <dbReference type="ARBA" id="ARBA00022692"/>
    </source>
</evidence>
<keyword evidence="9 12" id="KW-0472">Membrane</keyword>
<keyword evidence="8 12" id="KW-1133">Transmembrane helix</keyword>
<dbReference type="Proteomes" id="UP000694845">
    <property type="component" value="Unplaced"/>
</dbReference>
<comment type="similarity">
    <text evidence="3 12">Belongs to the glycosyltransferase 22 family.</text>
</comment>
<evidence type="ECO:0000313" key="15">
    <source>
        <dbReference type="RefSeq" id="XP_022081245.1"/>
    </source>
</evidence>
<evidence type="ECO:0000256" key="7">
    <source>
        <dbReference type="ARBA" id="ARBA00022824"/>
    </source>
</evidence>
<dbReference type="Pfam" id="PF03901">
    <property type="entry name" value="Glyco_transf_22"/>
    <property type="match status" value="1"/>
</dbReference>
<keyword evidence="4 12" id="KW-0328">Glycosyltransferase</keyword>
<evidence type="ECO:0000256" key="4">
    <source>
        <dbReference type="ARBA" id="ARBA00022676"/>
    </source>
</evidence>
<protein>
    <recommendedName>
        <fullName evidence="12">Mannosyltransferase</fullName>
        <ecNumber evidence="12">2.4.1.-</ecNumber>
    </recommendedName>
</protein>
<dbReference type="AlphaFoldDB" id="A0A8B7XMP0"/>
<feature type="transmembrane region" description="Helical" evidence="12">
    <location>
        <begin position="221"/>
        <end position="245"/>
    </location>
</feature>
<keyword evidence="14" id="KW-1185">Reference proteome</keyword>
<dbReference type="GO" id="GO:0006487">
    <property type="term" value="P:protein N-linked glycosylation"/>
    <property type="evidence" value="ECO:0007669"/>
    <property type="project" value="TreeGrafter"/>
</dbReference>